<dbReference type="AlphaFoldDB" id="A0A0J1BLC1"/>
<dbReference type="Proteomes" id="UP000036367">
    <property type="component" value="Unassembled WGS sequence"/>
</dbReference>
<proteinExistence type="predicted"/>
<dbReference type="PATRIC" id="fig|595434.4.peg.388"/>
<comment type="caution">
    <text evidence="1">The sequence shown here is derived from an EMBL/GenBank/DDBJ whole genome shotgun (WGS) entry which is preliminary data.</text>
</comment>
<protein>
    <submittedName>
        <fullName evidence="1">Uncharacterized protein</fullName>
    </submittedName>
</protein>
<reference evidence="1" key="1">
    <citation type="submission" date="2015-05" db="EMBL/GenBank/DDBJ databases">
        <title>Permanent draft genome of Rhodopirellula islandicus K833.</title>
        <authorList>
            <person name="Kizina J."/>
            <person name="Richter M."/>
            <person name="Glockner F.O."/>
            <person name="Harder J."/>
        </authorList>
    </citation>
    <scope>NUCLEOTIDE SEQUENCE [LARGE SCALE GENOMIC DNA]</scope>
    <source>
        <strain evidence="1">K833</strain>
    </source>
</reference>
<evidence type="ECO:0000313" key="2">
    <source>
        <dbReference type="Proteomes" id="UP000036367"/>
    </source>
</evidence>
<gene>
    <name evidence="1" type="ORF">RISK_000403</name>
</gene>
<dbReference type="STRING" id="595434.RISK_000403"/>
<sequence>MPVHGKHFIRTQTTVFAICKRVQSLTAVPGRMKASGVLPPEPVACRCAREIQWADENRRTRKKRLPCVN</sequence>
<name>A0A0J1BLC1_RHOIS</name>
<accession>A0A0J1BLC1</accession>
<organism evidence="1 2">
    <name type="scientific">Rhodopirellula islandica</name>
    <dbReference type="NCBI Taxonomy" id="595434"/>
    <lineage>
        <taxon>Bacteria</taxon>
        <taxon>Pseudomonadati</taxon>
        <taxon>Planctomycetota</taxon>
        <taxon>Planctomycetia</taxon>
        <taxon>Pirellulales</taxon>
        <taxon>Pirellulaceae</taxon>
        <taxon>Rhodopirellula</taxon>
    </lineage>
</organism>
<dbReference type="EMBL" id="LECT01000006">
    <property type="protein sequence ID" value="KLU07325.1"/>
    <property type="molecule type" value="Genomic_DNA"/>
</dbReference>
<evidence type="ECO:0000313" key="1">
    <source>
        <dbReference type="EMBL" id="KLU07325.1"/>
    </source>
</evidence>
<keyword evidence="2" id="KW-1185">Reference proteome</keyword>